<sequence>MPESAFKYKPLAVSLTVSAAMLMSGLILTDKVTVPQLTGRLLMPLLTLMGFIAAGLVAGQVIEASGWTRTLGVAARPFFRFGHLGDRCGAAFTAAFVSGVTANAMLLDFYKEGKITRQQLFVTNFVNQLPAYFLHLPTTFFIVLPLTGKAGVIYYFLTFLATFIRTFLCLVYGRFFIHPETRMATNSQTTGVPGSHPSREKMIQAIKEKIPKRILTVFVYVLPVYIAVFMINTLNYFDAANQFLARNLSLAFIPVEALSVVVLSFAAEFTSGFAAAGALLDAGLINVEQTVLALLAGNIIAFPLRAIRHQLPRYIGIYSPKMGLQILLLGQLFRVLSLIAVGICFFILY</sequence>
<feature type="transmembrane region" description="Helical" evidence="1">
    <location>
        <begin position="152"/>
        <end position="173"/>
    </location>
</feature>
<feature type="transmembrane region" description="Helical" evidence="1">
    <location>
        <begin position="129"/>
        <end position="146"/>
    </location>
</feature>
<dbReference type="Proteomes" id="UP000706172">
    <property type="component" value="Unassembled WGS sequence"/>
</dbReference>
<protein>
    <submittedName>
        <fullName evidence="2">Nucleoside recognition protein</fullName>
    </submittedName>
</protein>
<feature type="transmembrane region" description="Helical" evidence="1">
    <location>
        <begin position="291"/>
        <end position="307"/>
    </location>
</feature>
<evidence type="ECO:0000256" key="1">
    <source>
        <dbReference type="SAM" id="Phobius"/>
    </source>
</evidence>
<keyword evidence="1" id="KW-1133">Transmembrane helix</keyword>
<accession>A0A931CWK8</accession>
<gene>
    <name evidence="2" type="ORF">H0S81_02310</name>
</gene>
<dbReference type="InterPro" id="IPR038880">
    <property type="entry name" value="MJ0871-like"/>
</dbReference>
<feature type="transmembrane region" description="Helical" evidence="1">
    <location>
        <begin position="214"/>
        <end position="237"/>
    </location>
</feature>
<reference evidence="2" key="1">
    <citation type="submission" date="2020-07" db="EMBL/GenBank/DDBJ databases">
        <title>Severe corrosion of carbon steel in oil field produced water can be linked to methanogenic archaea containing a special type of NiFe hydrogenase.</title>
        <authorList>
            <person name="Lahme S."/>
            <person name="Mand J."/>
            <person name="Longwell J."/>
            <person name="Smith R."/>
            <person name="Enning D."/>
        </authorList>
    </citation>
    <scope>NUCLEOTIDE SEQUENCE</scope>
    <source>
        <strain evidence="2">MIC098Bin6</strain>
    </source>
</reference>
<dbReference type="AlphaFoldDB" id="A0A931CWK8"/>
<feature type="transmembrane region" description="Helical" evidence="1">
    <location>
        <begin position="327"/>
        <end position="348"/>
    </location>
</feature>
<feature type="transmembrane region" description="Helical" evidence="1">
    <location>
        <begin position="41"/>
        <end position="62"/>
    </location>
</feature>
<dbReference type="PANTHER" id="PTHR38139:SF1">
    <property type="entry name" value="NUCLEOSIDE TRANSPORTER_FEOB GTPASE GATE DOMAIN-CONTAINING PROTEIN"/>
    <property type="match status" value="1"/>
</dbReference>
<name>A0A931CWK8_9BACT</name>
<feature type="transmembrane region" description="Helical" evidence="1">
    <location>
        <begin position="257"/>
        <end position="279"/>
    </location>
</feature>
<proteinExistence type="predicted"/>
<feature type="transmembrane region" description="Helical" evidence="1">
    <location>
        <begin position="12"/>
        <end position="29"/>
    </location>
</feature>
<evidence type="ECO:0000313" key="3">
    <source>
        <dbReference type="Proteomes" id="UP000706172"/>
    </source>
</evidence>
<dbReference type="PANTHER" id="PTHR38139">
    <property type="entry name" value="GATE DOMAIN-CONTAINING PROTEIN"/>
    <property type="match status" value="1"/>
</dbReference>
<dbReference type="EMBL" id="JACCQK010000096">
    <property type="protein sequence ID" value="MBG0778746.1"/>
    <property type="molecule type" value="Genomic_DNA"/>
</dbReference>
<organism evidence="2 3">
    <name type="scientific">Desulfotignum balticum</name>
    <dbReference type="NCBI Taxonomy" id="115781"/>
    <lineage>
        <taxon>Bacteria</taxon>
        <taxon>Pseudomonadati</taxon>
        <taxon>Thermodesulfobacteriota</taxon>
        <taxon>Desulfobacteria</taxon>
        <taxon>Desulfobacterales</taxon>
        <taxon>Desulfobacteraceae</taxon>
        <taxon>Desulfotignum</taxon>
    </lineage>
</organism>
<comment type="caution">
    <text evidence="2">The sequence shown here is derived from an EMBL/GenBank/DDBJ whole genome shotgun (WGS) entry which is preliminary data.</text>
</comment>
<evidence type="ECO:0000313" key="2">
    <source>
        <dbReference type="EMBL" id="MBG0778746.1"/>
    </source>
</evidence>
<keyword evidence="1" id="KW-0812">Transmembrane</keyword>
<feature type="transmembrane region" description="Helical" evidence="1">
    <location>
        <begin position="89"/>
        <end position="109"/>
    </location>
</feature>
<keyword evidence="1" id="KW-0472">Membrane</keyword>